<evidence type="ECO:0000256" key="7">
    <source>
        <dbReference type="SAM" id="MobiDB-lite"/>
    </source>
</evidence>
<feature type="domain" description="Tetratricopeptide SHNi-TPR" evidence="8">
    <location>
        <begin position="160"/>
        <end position="191"/>
    </location>
</feature>
<dbReference type="Pfam" id="PF10516">
    <property type="entry name" value="SHNi-TPR"/>
    <property type="match status" value="1"/>
</dbReference>
<feature type="compositionally biased region" description="Polar residues" evidence="7">
    <location>
        <begin position="357"/>
        <end position="370"/>
    </location>
</feature>
<dbReference type="GO" id="GO:0005654">
    <property type="term" value="C:nucleoplasm"/>
    <property type="evidence" value="ECO:0007669"/>
    <property type="project" value="TreeGrafter"/>
</dbReference>
<sequence length="370" mass="41115">MGMNPTCTFLITMETNNPASDFLLVWMKLILLVQEFLALKFSIKTSKNQQRQIMLHYFCRGKKYGETADECAEAFFYYGKSLLELARMENGVLGNALEGVQVEEEGEKAEDDSALPSLQESEEEEIGNLELAWDMLELAKVIYKRKETKEAQLHAAQAHLKLGEVSIESENYVQAIEEFQACLALQQNHYQLALAYHYNSQFDEAGAAVWGFCPNNYVILAMLTERIKKSESGSPEDEKEIEELKGLLPEIKEKIEDSKESQKSARVAELALKATLVSTSCCCLSIRKAADGASQCVTDISHLVRKKRKPEEETHQGDNEAKKSKPEPAVNGGGAAAAPSGKEVAEKMEEEVGSRVRTWSESGATVESTV</sequence>
<keyword evidence="4 6" id="KW-0802">TPR repeat</keyword>
<protein>
    <submittedName>
        <fullName evidence="9">Nuclear autoantigenic sperm protein</fullName>
    </submittedName>
</protein>
<organism evidence="9 10">
    <name type="scientific">Anas platyrhynchos</name>
    <name type="common">Mallard</name>
    <name type="synonym">Anas boschas</name>
    <dbReference type="NCBI Taxonomy" id="8839"/>
    <lineage>
        <taxon>Eukaryota</taxon>
        <taxon>Metazoa</taxon>
        <taxon>Chordata</taxon>
        <taxon>Craniata</taxon>
        <taxon>Vertebrata</taxon>
        <taxon>Euteleostomi</taxon>
        <taxon>Archelosauria</taxon>
        <taxon>Archosauria</taxon>
        <taxon>Dinosauria</taxon>
        <taxon>Saurischia</taxon>
        <taxon>Theropoda</taxon>
        <taxon>Coelurosauria</taxon>
        <taxon>Aves</taxon>
        <taxon>Neognathae</taxon>
        <taxon>Galloanserae</taxon>
        <taxon>Anseriformes</taxon>
        <taxon>Anatidae</taxon>
        <taxon>Anatinae</taxon>
        <taxon>Anas</taxon>
    </lineage>
</organism>
<proteinExistence type="inferred from homology"/>
<name>A0A8B9ZKX0_ANAPL</name>
<dbReference type="Ensembl" id="ENSAPLT00020027026.1">
    <property type="protein sequence ID" value="ENSAPLP00020025063.1"/>
    <property type="gene ID" value="ENSAPLG00020017236.1"/>
</dbReference>
<dbReference type="GO" id="GO:0042393">
    <property type="term" value="F:histone binding"/>
    <property type="evidence" value="ECO:0007669"/>
    <property type="project" value="TreeGrafter"/>
</dbReference>
<reference evidence="9" key="1">
    <citation type="submission" date="2019-08" db="EMBL/GenBank/DDBJ databases">
        <title>Three high-quality genomes provides insights into domestication of ducks.</title>
        <authorList>
            <person name="Hou Z.C."/>
            <person name="Zhu F."/>
            <person name="Yin Z.T."/>
            <person name="Zhang F."/>
        </authorList>
    </citation>
    <scope>NUCLEOTIDE SEQUENCE [LARGE SCALE GENOMIC DNA]</scope>
</reference>
<accession>A0A8B9ZKX0</accession>
<feature type="region of interest" description="Disordered" evidence="7">
    <location>
        <begin position="305"/>
        <end position="370"/>
    </location>
</feature>
<dbReference type="AlphaFoldDB" id="A0A8B9ZKX0"/>
<feature type="compositionally biased region" description="Basic and acidic residues" evidence="7">
    <location>
        <begin position="343"/>
        <end position="354"/>
    </location>
</feature>
<dbReference type="InterPro" id="IPR019544">
    <property type="entry name" value="Tetratricopeptide_SHNi-TPR_dom"/>
</dbReference>
<evidence type="ECO:0000256" key="2">
    <source>
        <dbReference type="ARBA" id="ARBA00008402"/>
    </source>
</evidence>
<evidence type="ECO:0000256" key="5">
    <source>
        <dbReference type="ARBA" id="ARBA00023242"/>
    </source>
</evidence>
<evidence type="ECO:0000259" key="8">
    <source>
        <dbReference type="Pfam" id="PF10516"/>
    </source>
</evidence>
<evidence type="ECO:0000256" key="4">
    <source>
        <dbReference type="ARBA" id="ARBA00022803"/>
    </source>
</evidence>
<evidence type="ECO:0000313" key="10">
    <source>
        <dbReference type="Proteomes" id="UP000694400"/>
    </source>
</evidence>
<evidence type="ECO:0000256" key="1">
    <source>
        <dbReference type="ARBA" id="ARBA00004123"/>
    </source>
</evidence>
<dbReference type="InterPro" id="IPR019734">
    <property type="entry name" value="TPR_rpt"/>
</dbReference>
<feature type="repeat" description="TPR" evidence="6">
    <location>
        <begin position="156"/>
        <end position="189"/>
    </location>
</feature>
<dbReference type="GO" id="GO:0006335">
    <property type="term" value="P:DNA replication-dependent chromatin assembly"/>
    <property type="evidence" value="ECO:0007669"/>
    <property type="project" value="TreeGrafter"/>
</dbReference>
<dbReference type="Proteomes" id="UP000694400">
    <property type="component" value="Chromosome 8"/>
</dbReference>
<keyword evidence="3" id="KW-0677">Repeat</keyword>
<comment type="similarity">
    <text evidence="2">Belongs to the NASP family.</text>
</comment>
<dbReference type="InterPro" id="IPR051730">
    <property type="entry name" value="NASP-like"/>
</dbReference>
<dbReference type="PROSITE" id="PS50005">
    <property type="entry name" value="TPR"/>
    <property type="match status" value="1"/>
</dbReference>
<comment type="subcellular location">
    <subcellularLocation>
        <location evidence="1">Nucleus</location>
    </subcellularLocation>
</comment>
<dbReference type="SUPFAM" id="SSF48452">
    <property type="entry name" value="TPR-like"/>
    <property type="match status" value="1"/>
</dbReference>
<dbReference type="PANTHER" id="PTHR15081">
    <property type="entry name" value="NUCLEAR AUTOANTIGENIC SPERM PROTEIN NASP -RELATED"/>
    <property type="match status" value="1"/>
</dbReference>
<dbReference type="PANTHER" id="PTHR15081:SF1">
    <property type="entry name" value="NUCLEAR AUTOANTIGENIC SPERM PROTEIN"/>
    <property type="match status" value="1"/>
</dbReference>
<reference evidence="9" key="3">
    <citation type="submission" date="2025-09" db="UniProtKB">
        <authorList>
            <consortium name="Ensembl"/>
        </authorList>
    </citation>
    <scope>IDENTIFICATION</scope>
</reference>
<evidence type="ECO:0000256" key="3">
    <source>
        <dbReference type="ARBA" id="ARBA00022737"/>
    </source>
</evidence>
<dbReference type="GO" id="GO:0034080">
    <property type="term" value="P:CENP-A containing chromatin assembly"/>
    <property type="evidence" value="ECO:0007669"/>
    <property type="project" value="TreeGrafter"/>
</dbReference>
<keyword evidence="5" id="KW-0539">Nucleus</keyword>
<dbReference type="Gene3D" id="1.25.40.10">
    <property type="entry name" value="Tetratricopeptide repeat domain"/>
    <property type="match status" value="1"/>
</dbReference>
<dbReference type="InterPro" id="IPR011990">
    <property type="entry name" value="TPR-like_helical_dom_sf"/>
</dbReference>
<reference evidence="9" key="2">
    <citation type="submission" date="2025-08" db="UniProtKB">
        <authorList>
            <consortium name="Ensembl"/>
        </authorList>
    </citation>
    <scope>IDENTIFICATION</scope>
</reference>
<feature type="compositionally biased region" description="Basic and acidic residues" evidence="7">
    <location>
        <begin position="309"/>
        <end position="326"/>
    </location>
</feature>
<evidence type="ECO:0000256" key="6">
    <source>
        <dbReference type="PROSITE-ProRule" id="PRU00339"/>
    </source>
</evidence>
<evidence type="ECO:0000313" key="9">
    <source>
        <dbReference type="Ensembl" id="ENSAPLP00020025063.1"/>
    </source>
</evidence>